<gene>
    <name evidence="1" type="ORF">NCTC11842_01474</name>
</gene>
<evidence type="ECO:0000313" key="2">
    <source>
        <dbReference type="Proteomes" id="UP000250443"/>
    </source>
</evidence>
<reference evidence="1 2" key="1">
    <citation type="submission" date="2018-06" db="EMBL/GenBank/DDBJ databases">
        <authorList>
            <consortium name="Pathogen Informatics"/>
            <person name="Doyle S."/>
        </authorList>
    </citation>
    <scope>NUCLEOTIDE SEQUENCE [LARGE SCALE GENOMIC DNA]</scope>
    <source>
        <strain evidence="1 2">NCTC11842</strain>
    </source>
</reference>
<protein>
    <submittedName>
        <fullName evidence="1">Uncharacterized protein</fullName>
    </submittedName>
</protein>
<dbReference type="GeneID" id="300269208"/>
<organism evidence="1 2">
    <name type="scientific">Pseudomonas luteola</name>
    <dbReference type="NCBI Taxonomy" id="47886"/>
    <lineage>
        <taxon>Bacteria</taxon>
        <taxon>Pseudomonadati</taxon>
        <taxon>Pseudomonadota</taxon>
        <taxon>Gammaproteobacteria</taxon>
        <taxon>Pseudomonadales</taxon>
        <taxon>Pseudomonadaceae</taxon>
        <taxon>Pseudomonas</taxon>
    </lineage>
</organism>
<accession>A0A2X2CC83</accession>
<name>A0A2X2CC83_PSELU</name>
<evidence type="ECO:0000313" key="1">
    <source>
        <dbReference type="EMBL" id="SPZ04954.1"/>
    </source>
</evidence>
<dbReference type="Proteomes" id="UP000250443">
    <property type="component" value="Unassembled WGS sequence"/>
</dbReference>
<proteinExistence type="predicted"/>
<sequence>MMNGQSLYKLLSGSPRLPKPWEDTYQDAQRFIAWADAIPESTPRSLLPMVWAVKDRLTYQDGGGLNGFLKEYGLTKKGWKALNQLSIEHVVSIYRYFASRGETAWPARLAKPIDAIRESAIEPSPALLITLADADISLEGVNPPYDEDWKLMIKALATELSDKDLSVCAQAVADAILVRDYINGGDVDITRSTTWPEMTAMARRYIEEMSLDIEDPEEQDVIEAPQNLNRVVPTPGGQDFLVDANTGLEVVRLLTHQDFIDESDQMGHCIGRWNGKIQHGYFNKHVNGEGAFYSFRRPGERRPIATLELGCLDGDWRVCQVRGPSNRDPGPDANDLAARLREAHQVGGCMKESTIEFINPIANQNYSLERTYSRYF</sequence>
<dbReference type="AlphaFoldDB" id="A0A2X2CC83"/>
<dbReference type="EMBL" id="UAUF01000010">
    <property type="protein sequence ID" value="SPZ04954.1"/>
    <property type="molecule type" value="Genomic_DNA"/>
</dbReference>
<dbReference type="RefSeq" id="WP_074828762.1">
    <property type="nucleotide sequence ID" value="NZ_DALZQD010000020.1"/>
</dbReference>